<proteinExistence type="predicted"/>
<keyword evidence="1" id="KW-1133">Transmembrane helix</keyword>
<feature type="transmembrane region" description="Helical" evidence="1">
    <location>
        <begin position="21"/>
        <end position="42"/>
    </location>
</feature>
<dbReference type="AlphaFoldDB" id="A0A9D1DBG1"/>
<evidence type="ECO:0000256" key="1">
    <source>
        <dbReference type="SAM" id="Phobius"/>
    </source>
</evidence>
<name>A0A9D1DBG1_9FIRM</name>
<feature type="transmembrane region" description="Helical" evidence="1">
    <location>
        <begin position="389"/>
        <end position="410"/>
    </location>
</feature>
<evidence type="ECO:0000313" key="2">
    <source>
        <dbReference type="EMBL" id="HIR39738.1"/>
    </source>
</evidence>
<keyword evidence="1" id="KW-0472">Membrane</keyword>
<dbReference type="EMBL" id="DVHB01000085">
    <property type="protein sequence ID" value="HIR39738.1"/>
    <property type="molecule type" value="Genomic_DNA"/>
</dbReference>
<evidence type="ECO:0000313" key="3">
    <source>
        <dbReference type="Proteomes" id="UP000824179"/>
    </source>
</evidence>
<reference evidence="2" key="1">
    <citation type="submission" date="2020-10" db="EMBL/GenBank/DDBJ databases">
        <authorList>
            <person name="Gilroy R."/>
        </authorList>
    </citation>
    <scope>NUCLEOTIDE SEQUENCE</scope>
    <source>
        <strain evidence="2">ChiW25-3613</strain>
    </source>
</reference>
<protein>
    <submittedName>
        <fullName evidence="2">Uncharacterized protein</fullName>
    </submittedName>
</protein>
<gene>
    <name evidence="2" type="ORF">IAB90_05065</name>
</gene>
<feature type="transmembrane region" description="Helical" evidence="1">
    <location>
        <begin position="308"/>
        <end position="333"/>
    </location>
</feature>
<comment type="caution">
    <text evidence="2">The sequence shown here is derived from an EMBL/GenBank/DDBJ whole genome shotgun (WGS) entry which is preliminary data.</text>
</comment>
<reference evidence="2" key="2">
    <citation type="journal article" date="2021" name="PeerJ">
        <title>Extensive microbial diversity within the chicken gut microbiome revealed by metagenomics and culture.</title>
        <authorList>
            <person name="Gilroy R."/>
            <person name="Ravi A."/>
            <person name="Getino M."/>
            <person name="Pursley I."/>
            <person name="Horton D.L."/>
            <person name="Alikhan N.F."/>
            <person name="Baker D."/>
            <person name="Gharbi K."/>
            <person name="Hall N."/>
            <person name="Watson M."/>
            <person name="Adriaenssens E.M."/>
            <person name="Foster-Nyarko E."/>
            <person name="Jarju S."/>
            <person name="Secka A."/>
            <person name="Antonio M."/>
            <person name="Oren A."/>
            <person name="Chaudhuri R.R."/>
            <person name="La Ragione R."/>
            <person name="Hildebrand F."/>
            <person name="Pallen M.J."/>
        </authorList>
    </citation>
    <scope>NUCLEOTIDE SEQUENCE</scope>
    <source>
        <strain evidence="2">ChiW25-3613</strain>
    </source>
</reference>
<dbReference type="Proteomes" id="UP000824179">
    <property type="component" value="Unassembled WGS sequence"/>
</dbReference>
<accession>A0A9D1DBG1</accession>
<feature type="transmembrane region" description="Helical" evidence="1">
    <location>
        <begin position="345"/>
        <end position="369"/>
    </location>
</feature>
<sequence length="427" mass="46905">MKNFEGSREELVTEIRRRQRSLIPLNLLVVIIAVIAALSLMFTPIITVDLTNAEEVIDNLTGQTGDSDGNSDEEQPDYAVLISSLTKSIGPEVSLTTRDMMQLSFTDDTTAYIKEIAADALASSSDDIIIEVGLPAVMESLKENNPDLEIPEIEQPEEILNSIKGLETAQPEEVDSVINGVADEIQSQLGTDVIDAAAREQLISSIRDIYDTTVANTADGSFSVEACICVIASQYLNGTDSQPQTLSAENDNAVHAADFNHSGDGSATTDEENQVFTTYEELADYMVGSMLSSESSAEINAAIDNAVLILRIVTIAMMFFAALWIILALFAFVHTFTKNRRFTMWYVKLFGFIPCLIFGIVPLVAPVVLTALLPEVAATVVPVLEMLSTMTWISGACYIVLWLISIFWAFPIKRRIRRYTTQLKYAK</sequence>
<organism evidence="2 3">
    <name type="scientific">Candidatus Coproplasma stercoripullorum</name>
    <dbReference type="NCBI Taxonomy" id="2840751"/>
    <lineage>
        <taxon>Bacteria</taxon>
        <taxon>Bacillati</taxon>
        <taxon>Bacillota</taxon>
        <taxon>Clostridia</taxon>
        <taxon>Eubacteriales</taxon>
        <taxon>Candidatus Coproplasma</taxon>
    </lineage>
</organism>
<keyword evidence="1" id="KW-0812">Transmembrane</keyword>